<gene>
    <name evidence="2" type="ORF">LzC2_14500</name>
</gene>
<feature type="chain" id="PRO_5046246608" description="DUF3352 domain-containing protein" evidence="1">
    <location>
        <begin position="29"/>
        <end position="605"/>
    </location>
</feature>
<dbReference type="RefSeq" id="WP_171185326.1">
    <property type="nucleotide sequence ID" value="NZ_WTPX01000034.1"/>
</dbReference>
<keyword evidence="1" id="KW-0732">Signal</keyword>
<dbReference type="EMBL" id="WTPX01000034">
    <property type="protein sequence ID" value="NNJ25380.1"/>
    <property type="molecule type" value="Genomic_DNA"/>
</dbReference>
<accession>A0ABX1VBS5</accession>
<evidence type="ECO:0000313" key="2">
    <source>
        <dbReference type="EMBL" id="NNJ25380.1"/>
    </source>
</evidence>
<name>A0ABX1VBS5_9PLAN</name>
<keyword evidence="3" id="KW-1185">Reference proteome</keyword>
<organism evidence="2 3">
    <name type="scientific">Alienimonas chondri</name>
    <dbReference type="NCBI Taxonomy" id="2681879"/>
    <lineage>
        <taxon>Bacteria</taxon>
        <taxon>Pseudomonadati</taxon>
        <taxon>Planctomycetota</taxon>
        <taxon>Planctomycetia</taxon>
        <taxon>Planctomycetales</taxon>
        <taxon>Planctomycetaceae</taxon>
        <taxon>Alienimonas</taxon>
    </lineage>
</organism>
<protein>
    <recommendedName>
        <fullName evidence="4">DUF3352 domain-containing protein</fullName>
    </recommendedName>
</protein>
<reference evidence="2 3" key="1">
    <citation type="journal article" date="2020" name="Syst. Appl. Microbiol.">
        <title>Alienimonas chondri sp. nov., a novel planctomycete isolated from the biofilm of the red alga Chondrus crispus.</title>
        <authorList>
            <person name="Vitorino I."/>
            <person name="Albuquerque L."/>
            <person name="Wiegand S."/>
            <person name="Kallscheuer N."/>
            <person name="da Costa M.S."/>
            <person name="Lobo-da-Cunha A."/>
            <person name="Jogler C."/>
            <person name="Lage O.M."/>
        </authorList>
    </citation>
    <scope>NUCLEOTIDE SEQUENCE [LARGE SCALE GENOMIC DNA]</scope>
    <source>
        <strain evidence="2 3">LzC2</strain>
    </source>
</reference>
<comment type="caution">
    <text evidence="2">The sequence shown here is derived from an EMBL/GenBank/DDBJ whole genome shotgun (WGS) entry which is preliminary data.</text>
</comment>
<evidence type="ECO:0000256" key="1">
    <source>
        <dbReference type="SAM" id="SignalP"/>
    </source>
</evidence>
<dbReference type="Proteomes" id="UP000609651">
    <property type="component" value="Unassembled WGS sequence"/>
</dbReference>
<sequence length="605" mass="64107">MRRPSLLTSCAAAAVLLAPALAAPTAAAADPVPAAKRLPPITYGFVSVPDMTTAKERFNATKASGMFTDPALADVRDMVGDKLEEGGEALRERLGITLEELLDVPTGEVTFAVVQTAPRKVAVVGLLDYGESAETVDALIEKAEDALDENGLTSVEESFEGTPIIVWTAPVAEVEVDEFDEDFDSDAEPAEPQQFAYFQKDTHLVVASDPAALEAILVRWDGTHASTFADNEVFSYIADRTQTDGRPPVLLWYADAIGSVRSAVLGSGQGGLPVQLALSYLPVLGLDEFKAIGGSMDLGTEEFASVGKVVLYADRTDRALGVFTFPPDRLTPPTWVGADAASYSAFNWDLAAAYDSVRTTYDSMVGPGEFDRMVSQQSDNLPVDIKADLVDAFTGRIQVAAYPVEDIEAVLQNDSFEEDVEAGTPPAQPVMFGFGLNDPKGVAELLDLAIDASGGMIESRDFRGTPIYEGTNPADGSAFAVAISGDTLLATTDVPRLEAALRGPADAPLAEAPAFVEAASKMPAEVSILSFSDQRGQAETFYDLFRSGKLTGGADPEAAEALQDVADALPPFDAIEKYLGVSAGYFVPDEHGGLWVSFGLETETK</sequence>
<evidence type="ECO:0008006" key="4">
    <source>
        <dbReference type="Google" id="ProtNLM"/>
    </source>
</evidence>
<evidence type="ECO:0000313" key="3">
    <source>
        <dbReference type="Proteomes" id="UP000609651"/>
    </source>
</evidence>
<feature type="signal peptide" evidence="1">
    <location>
        <begin position="1"/>
        <end position="28"/>
    </location>
</feature>
<proteinExistence type="predicted"/>